<evidence type="ECO:0000313" key="3">
    <source>
        <dbReference type="Proteomes" id="UP000238205"/>
    </source>
</evidence>
<keyword evidence="1" id="KW-0812">Transmembrane</keyword>
<reference evidence="2 3" key="1">
    <citation type="submission" date="2018-03" db="EMBL/GenBank/DDBJ databases">
        <title>Genomic Encyclopedia of Archaeal and Bacterial Type Strains, Phase II (KMG-II): from individual species to whole genera.</title>
        <authorList>
            <person name="Goeker M."/>
        </authorList>
    </citation>
    <scope>NUCLEOTIDE SEQUENCE [LARGE SCALE GENOMIC DNA]</scope>
    <source>
        <strain evidence="2 3">DSM 13175</strain>
    </source>
</reference>
<dbReference type="Proteomes" id="UP000238205">
    <property type="component" value="Unassembled WGS sequence"/>
</dbReference>
<evidence type="ECO:0000256" key="1">
    <source>
        <dbReference type="SAM" id="Phobius"/>
    </source>
</evidence>
<proteinExistence type="predicted"/>
<feature type="transmembrane region" description="Helical" evidence="1">
    <location>
        <begin position="74"/>
        <end position="92"/>
    </location>
</feature>
<sequence>MAITLKRNTEVAGALLKFKIWVNDEQVTKIVQGEEKEITLPKEQSELQIKQLNGKSNTLIVNDGDYIEITNGPAMLWLLGLALAFVPLATLYDGTARIFSLSLAIILFFILLRSVDSYKLKKVNEKSAP</sequence>
<protein>
    <submittedName>
        <fullName evidence="2">Uncharacterized protein</fullName>
    </submittedName>
</protein>
<dbReference type="OrthoDB" id="2389766at2"/>
<dbReference type="RefSeq" id="WP_106191977.1">
    <property type="nucleotide sequence ID" value="NZ_PVTO01000006.1"/>
</dbReference>
<dbReference type="EMBL" id="PVTO01000006">
    <property type="protein sequence ID" value="PRY83120.1"/>
    <property type="molecule type" value="Genomic_DNA"/>
</dbReference>
<keyword evidence="1" id="KW-0472">Membrane</keyword>
<feature type="transmembrane region" description="Helical" evidence="1">
    <location>
        <begin position="98"/>
        <end position="115"/>
    </location>
</feature>
<keyword evidence="3" id="KW-1185">Reference proteome</keyword>
<evidence type="ECO:0000313" key="2">
    <source>
        <dbReference type="EMBL" id="PRY83120.1"/>
    </source>
</evidence>
<dbReference type="AlphaFoldDB" id="A0A2T0W8T4"/>
<accession>A0A2T0W8T4</accession>
<keyword evidence="1" id="KW-1133">Transmembrane helix</keyword>
<comment type="caution">
    <text evidence="2">The sequence shown here is derived from an EMBL/GenBank/DDBJ whole genome shotgun (WGS) entry which is preliminary data.</text>
</comment>
<name>A0A2T0W8T4_9LACT</name>
<organism evidence="2 3">
    <name type="scientific">Alkalibacterium olivapovliticus</name>
    <dbReference type="NCBI Taxonomy" id="99907"/>
    <lineage>
        <taxon>Bacteria</taxon>
        <taxon>Bacillati</taxon>
        <taxon>Bacillota</taxon>
        <taxon>Bacilli</taxon>
        <taxon>Lactobacillales</taxon>
        <taxon>Carnobacteriaceae</taxon>
        <taxon>Alkalibacterium</taxon>
    </lineage>
</organism>
<gene>
    <name evidence="2" type="ORF">CLV38_10624</name>
</gene>